<accession>A0AAV7MVD6</accession>
<gene>
    <name evidence="1" type="ORF">NDU88_005120</name>
</gene>
<dbReference type="Gene3D" id="3.30.70.1820">
    <property type="entry name" value="L1 transposable element, RRM domain"/>
    <property type="match status" value="1"/>
</dbReference>
<protein>
    <submittedName>
        <fullName evidence="1">Uncharacterized protein</fullName>
    </submittedName>
</protein>
<dbReference type="Proteomes" id="UP001066276">
    <property type="component" value="Chromosome 9"/>
</dbReference>
<reference evidence="1" key="1">
    <citation type="journal article" date="2022" name="bioRxiv">
        <title>Sequencing and chromosome-scale assembly of the giantPleurodeles waltlgenome.</title>
        <authorList>
            <person name="Brown T."/>
            <person name="Elewa A."/>
            <person name="Iarovenko S."/>
            <person name="Subramanian E."/>
            <person name="Araus A.J."/>
            <person name="Petzold A."/>
            <person name="Susuki M."/>
            <person name="Suzuki K.-i.T."/>
            <person name="Hayashi T."/>
            <person name="Toyoda A."/>
            <person name="Oliveira C."/>
            <person name="Osipova E."/>
            <person name="Leigh N.D."/>
            <person name="Simon A."/>
            <person name="Yun M.H."/>
        </authorList>
    </citation>
    <scope>NUCLEOTIDE SEQUENCE</scope>
    <source>
        <strain evidence="1">20211129_DDA</strain>
        <tissue evidence="1">Liver</tissue>
    </source>
</reference>
<name>A0AAV7MVD6_PLEWA</name>
<keyword evidence="2" id="KW-1185">Reference proteome</keyword>
<organism evidence="1 2">
    <name type="scientific">Pleurodeles waltl</name>
    <name type="common">Iberian ribbed newt</name>
    <dbReference type="NCBI Taxonomy" id="8319"/>
    <lineage>
        <taxon>Eukaryota</taxon>
        <taxon>Metazoa</taxon>
        <taxon>Chordata</taxon>
        <taxon>Craniata</taxon>
        <taxon>Vertebrata</taxon>
        <taxon>Euteleostomi</taxon>
        <taxon>Amphibia</taxon>
        <taxon>Batrachia</taxon>
        <taxon>Caudata</taxon>
        <taxon>Salamandroidea</taxon>
        <taxon>Salamandridae</taxon>
        <taxon>Pleurodelinae</taxon>
        <taxon>Pleurodeles</taxon>
    </lineage>
</organism>
<proteinExistence type="predicted"/>
<sequence>MAVEADVVALKEQTAAHDGQLTDIMWKLEDQENRQRRNNLRFLGIGEGVEGNDIRAYMIKMLQDAFPELTNWDWESEVQRTHRFPAVQREGHIGETKHHRAILVYLGNYLLGQAIFEKACPNAPRTGGGNFFHSNRLLPCHCRAKMEAASADQILSRQRWRGVFADTHSS</sequence>
<evidence type="ECO:0000313" key="2">
    <source>
        <dbReference type="Proteomes" id="UP001066276"/>
    </source>
</evidence>
<dbReference type="AlphaFoldDB" id="A0AAV7MVD6"/>
<evidence type="ECO:0000313" key="1">
    <source>
        <dbReference type="EMBL" id="KAJ1107731.1"/>
    </source>
</evidence>
<dbReference type="EMBL" id="JANPWB010000013">
    <property type="protein sequence ID" value="KAJ1107731.1"/>
    <property type="molecule type" value="Genomic_DNA"/>
</dbReference>
<comment type="caution">
    <text evidence="1">The sequence shown here is derived from an EMBL/GenBank/DDBJ whole genome shotgun (WGS) entry which is preliminary data.</text>
</comment>